<keyword evidence="1" id="KW-1133">Transmembrane helix</keyword>
<name>A0A6J6LJM3_9ZZZZ</name>
<protein>
    <submittedName>
        <fullName evidence="2">Unannotated protein</fullName>
    </submittedName>
</protein>
<organism evidence="2">
    <name type="scientific">freshwater metagenome</name>
    <dbReference type="NCBI Taxonomy" id="449393"/>
    <lineage>
        <taxon>unclassified sequences</taxon>
        <taxon>metagenomes</taxon>
        <taxon>ecological metagenomes</taxon>
    </lineage>
</organism>
<dbReference type="SUPFAM" id="SSF56112">
    <property type="entry name" value="Protein kinase-like (PK-like)"/>
    <property type="match status" value="1"/>
</dbReference>
<proteinExistence type="predicted"/>
<keyword evidence="1" id="KW-0812">Transmembrane</keyword>
<dbReference type="EMBL" id="CAEZWW010000006">
    <property type="protein sequence ID" value="CAB4661851.1"/>
    <property type="molecule type" value="Genomic_DNA"/>
</dbReference>
<evidence type="ECO:0000313" key="2">
    <source>
        <dbReference type="EMBL" id="CAB4661851.1"/>
    </source>
</evidence>
<dbReference type="InterPro" id="IPR011009">
    <property type="entry name" value="Kinase-like_dom_sf"/>
</dbReference>
<accession>A0A6J6LJM3</accession>
<reference evidence="2" key="1">
    <citation type="submission" date="2020-05" db="EMBL/GenBank/DDBJ databases">
        <authorList>
            <person name="Chiriac C."/>
            <person name="Salcher M."/>
            <person name="Ghai R."/>
            <person name="Kavagutti S V."/>
        </authorList>
    </citation>
    <scope>NUCLEOTIDE SEQUENCE</scope>
</reference>
<gene>
    <name evidence="2" type="ORF">UFOPK2310_00106</name>
</gene>
<evidence type="ECO:0000256" key="1">
    <source>
        <dbReference type="SAM" id="Phobius"/>
    </source>
</evidence>
<feature type="transmembrane region" description="Helical" evidence="1">
    <location>
        <begin position="287"/>
        <end position="309"/>
    </location>
</feature>
<dbReference type="Gene3D" id="1.10.510.10">
    <property type="entry name" value="Transferase(Phosphotransferase) domain 1"/>
    <property type="match status" value="1"/>
</dbReference>
<keyword evidence="1" id="KW-0472">Membrane</keyword>
<sequence length="504" mass="53555">MRPPERIGRYLLTADLDPAHRDVAVQFFRGHDEVLDREVSLRILNADDPRAPAFLGAARAAALVEDRRLLRILDVMTLSETANESAQIAVISEWATGRNLGELLQVRGDQPIPVDDAVNIVSEVARAISAGLATNVNHGRLRPSSVIVTDAGEVRVRGLAVDSSLWGPLDNRETKTQADVDGLGCLLYLLVTGLWSGPPLAALTSAPIVSGNVLLPSRVRADVPRAIDDVIARSVSKAARPRGVANITDASAFTAMLGLARDHLAPVSHGSKHRGEPSSKDRGSLGVASRIAAVVLAFTIVLGVGFWGWNLTTSTSLTTATPIEVATGDVLTASAVPMPSASAESGPEILPIVKVRSFDPFDDENNDGIPDGKKGRENDIEAKLVADLDITTAWHSQNYDTSDADGKGGVGLIINMGEPQSVRSAALTFEGVGAATEVRVADEILPDPQLWSLLAAAPAGDRQIDLRGPRAITGKYVLLWFPQLPQRVDKPGTYQVGLSKVTLR</sequence>
<dbReference type="AlphaFoldDB" id="A0A6J6LJM3"/>